<dbReference type="InterPro" id="IPR036188">
    <property type="entry name" value="FAD/NAD-bd_sf"/>
</dbReference>
<dbReference type="PROSITE" id="PS51257">
    <property type="entry name" value="PROKAR_LIPOPROTEIN"/>
    <property type="match status" value="1"/>
</dbReference>
<evidence type="ECO:0000313" key="2">
    <source>
        <dbReference type="Proteomes" id="UP000501558"/>
    </source>
</evidence>
<proteinExistence type="predicted"/>
<sequence>MEIRIIGGSHAAIACATRAREEYPNARIVIYEKNKKVFKKFFKRA</sequence>
<dbReference type="RefSeq" id="WP_167841250.1">
    <property type="nucleotide sequence ID" value="NZ_CBCPKB010000012.1"/>
</dbReference>
<evidence type="ECO:0000313" key="1">
    <source>
        <dbReference type="EMBL" id="QIW58302.1"/>
    </source>
</evidence>
<dbReference type="Proteomes" id="UP000501558">
    <property type="component" value="Chromosome"/>
</dbReference>
<accession>A0AAE6YKX4</accession>
<organism evidence="1 2">
    <name type="scientific">Pseudolactococcus raffinolactis</name>
    <dbReference type="NCBI Taxonomy" id="1366"/>
    <lineage>
        <taxon>Bacteria</taxon>
        <taxon>Bacillati</taxon>
        <taxon>Bacillota</taxon>
        <taxon>Bacilli</taxon>
        <taxon>Lactobacillales</taxon>
        <taxon>Streptococcaceae</taxon>
        <taxon>Pseudolactococcus</taxon>
    </lineage>
</organism>
<name>A0AAE6YKX4_9LACT</name>
<keyword evidence="2" id="KW-1185">Reference proteome</keyword>
<dbReference type="EMBL" id="CP047628">
    <property type="protein sequence ID" value="QIW58302.1"/>
    <property type="molecule type" value="Genomic_DNA"/>
</dbReference>
<gene>
    <name evidence="1" type="ORF">GU334_05030</name>
</gene>
<protein>
    <submittedName>
        <fullName evidence="1">Uncharacterized protein</fullName>
    </submittedName>
</protein>
<reference evidence="1 2" key="1">
    <citation type="submission" date="2019-12" db="EMBL/GenBank/DDBJ databases">
        <title>Whole genome sequences of Lactococcus raffinolactis strains isolated from sewage.</title>
        <authorList>
            <person name="Ybazeta G."/>
            <person name="Ross M."/>
            <person name="Brabant-Kirwan D."/>
            <person name="Saleh M."/>
            <person name="Dillon J.A."/>
            <person name="Splinter K."/>
            <person name="Nokhbeh R."/>
        </authorList>
    </citation>
    <scope>NUCLEOTIDE SEQUENCE [LARGE SCALE GENOMIC DNA]</scope>
    <source>
        <strain evidence="1 2">Lr_19_14</strain>
    </source>
</reference>
<dbReference type="Gene3D" id="3.50.50.60">
    <property type="entry name" value="FAD/NAD(P)-binding domain"/>
    <property type="match status" value="1"/>
</dbReference>
<dbReference type="AlphaFoldDB" id="A0AAE6YKX4"/>